<dbReference type="EMBL" id="CP018477">
    <property type="protein sequence ID" value="ASV73236.1"/>
    <property type="molecule type" value="Genomic_DNA"/>
</dbReference>
<dbReference type="InterPro" id="IPR019109">
    <property type="entry name" value="MamF_MmsF"/>
</dbReference>
<dbReference type="KEGG" id="ttf:THTE_0634"/>
<evidence type="ECO:0000256" key="4">
    <source>
        <dbReference type="ARBA" id="ARBA00023136"/>
    </source>
</evidence>
<dbReference type="OrthoDB" id="9808930at2"/>
<feature type="transmembrane region" description="Helical" evidence="5">
    <location>
        <begin position="58"/>
        <end position="85"/>
    </location>
</feature>
<proteinExistence type="predicted"/>
<accession>A0A286RB98</accession>
<name>A0A286RB98_9BACT</name>
<evidence type="ECO:0000313" key="7">
    <source>
        <dbReference type="EMBL" id="ASV73236.1"/>
    </source>
</evidence>
<dbReference type="RefSeq" id="WP_095413907.1">
    <property type="nucleotide sequence ID" value="NZ_CP018477.1"/>
</dbReference>
<dbReference type="Pfam" id="PF09851">
    <property type="entry name" value="SHOCT"/>
    <property type="match status" value="1"/>
</dbReference>
<evidence type="ECO:0000313" key="8">
    <source>
        <dbReference type="Proteomes" id="UP000215086"/>
    </source>
</evidence>
<keyword evidence="3 5" id="KW-1133">Transmembrane helix</keyword>
<dbReference type="Proteomes" id="UP000215086">
    <property type="component" value="Chromosome"/>
</dbReference>
<evidence type="ECO:0000256" key="5">
    <source>
        <dbReference type="SAM" id="Phobius"/>
    </source>
</evidence>
<evidence type="ECO:0000256" key="1">
    <source>
        <dbReference type="ARBA" id="ARBA00004141"/>
    </source>
</evidence>
<protein>
    <recommendedName>
        <fullName evidence="6">SHOCT domain-containing protein</fullName>
    </recommendedName>
</protein>
<sequence>MTLAEELERLHRLHEAGALTDEEFAAAKARLLSDSSGQQRSSPVVGWRLRERLQDGRFWAMLLHLSLLLNITLPGFALVVPFLIWQLGKDRFPELDAHGKNAANFVMSYLIYGACVAAVGFIVSLIPLGITLSLPLWYGFAVAVVLCVFYVAWQANQGRLVKYPLAIPFFV</sequence>
<comment type="subcellular location">
    <subcellularLocation>
        <location evidence="1">Membrane</location>
        <topology evidence="1">Multi-pass membrane protein</topology>
    </subcellularLocation>
</comment>
<gene>
    <name evidence="7" type="ORF">THTE_0634</name>
</gene>
<keyword evidence="8" id="KW-1185">Reference proteome</keyword>
<keyword evidence="4 5" id="KW-0472">Membrane</keyword>
<evidence type="ECO:0000259" key="6">
    <source>
        <dbReference type="Pfam" id="PF09851"/>
    </source>
</evidence>
<dbReference type="Pfam" id="PF09685">
    <property type="entry name" value="MamF_MmsF"/>
    <property type="match status" value="1"/>
</dbReference>
<keyword evidence="2 5" id="KW-0812">Transmembrane</keyword>
<reference evidence="7 8" key="1">
    <citation type="journal article" name="Front. Microbiol.">
        <title>Sugar Metabolism of the First Thermophilic Planctomycete Thermogutta terrifontis: Comparative Genomic and Transcriptomic Approaches.</title>
        <authorList>
            <person name="Elcheninov A.G."/>
            <person name="Menzel P."/>
            <person name="Gudbergsdottir S.R."/>
            <person name="Slesarev A.I."/>
            <person name="Kadnikov V.V."/>
            <person name="Krogh A."/>
            <person name="Bonch-Osmolovskaya E.A."/>
            <person name="Peng X."/>
            <person name="Kublanov I.V."/>
        </authorList>
    </citation>
    <scope>NUCLEOTIDE SEQUENCE [LARGE SCALE GENOMIC DNA]</scope>
    <source>
        <strain evidence="7 8">R1</strain>
    </source>
</reference>
<feature type="domain" description="SHOCT" evidence="6">
    <location>
        <begin position="5"/>
        <end position="32"/>
    </location>
</feature>
<organism evidence="7 8">
    <name type="scientific">Thermogutta terrifontis</name>
    <dbReference type="NCBI Taxonomy" id="1331910"/>
    <lineage>
        <taxon>Bacteria</taxon>
        <taxon>Pseudomonadati</taxon>
        <taxon>Planctomycetota</taxon>
        <taxon>Planctomycetia</taxon>
        <taxon>Pirellulales</taxon>
        <taxon>Thermoguttaceae</taxon>
        <taxon>Thermogutta</taxon>
    </lineage>
</organism>
<feature type="transmembrane region" description="Helical" evidence="5">
    <location>
        <begin position="136"/>
        <end position="153"/>
    </location>
</feature>
<evidence type="ECO:0000256" key="3">
    <source>
        <dbReference type="ARBA" id="ARBA00022989"/>
    </source>
</evidence>
<feature type="transmembrane region" description="Helical" evidence="5">
    <location>
        <begin position="106"/>
        <end position="130"/>
    </location>
</feature>
<dbReference type="InterPro" id="IPR018649">
    <property type="entry name" value="SHOCT"/>
</dbReference>
<dbReference type="AlphaFoldDB" id="A0A286RB98"/>
<evidence type="ECO:0000256" key="2">
    <source>
        <dbReference type="ARBA" id="ARBA00022692"/>
    </source>
</evidence>